<dbReference type="Pfam" id="PF05347">
    <property type="entry name" value="Complex1_LYR"/>
    <property type="match status" value="1"/>
</dbReference>
<protein>
    <recommendedName>
        <fullName evidence="2">Complex 1 LYR protein domain-containing protein</fullName>
    </recommendedName>
</protein>
<dbReference type="EMBL" id="JAGTJR010000009">
    <property type="protein sequence ID" value="KAH7054424.1"/>
    <property type="molecule type" value="Genomic_DNA"/>
</dbReference>
<gene>
    <name evidence="3" type="ORF">B0J12DRAFT_657638</name>
</gene>
<proteinExistence type="predicted"/>
<sequence>MPKFVVPSRSGAHRVAAIALYRALLTQCAAPPLPLADDQRSALRNIVRNKFRRNRHLHSARLLKLAFTTGYELLDTLDQASCTTSNTNNPTSYAASSAATLLTSLLTTAPAHLTRAPRRKTTPARLDPSPEACPPPAQTLLATRPRPSSELGGSGIRQVPRLVSANLFPMLRVDKPQPRSLSRVLTDKVKQRQRRMDLREKAGDTWAALGREEDEWDRIVWEVCGVKEEDTFVGEEGEGGAAAAAAASSWATEPLRVVKAVTAQLGAQRAATEKMVARMQGIVDKERELKHKEREERRAARERKSQEERREKDVEDILGMRDPKKSRPI</sequence>
<reference evidence="3 4" key="1">
    <citation type="journal article" date="2021" name="Nat. Commun.">
        <title>Genetic determinants of endophytism in the Arabidopsis root mycobiome.</title>
        <authorList>
            <person name="Mesny F."/>
            <person name="Miyauchi S."/>
            <person name="Thiergart T."/>
            <person name="Pickel B."/>
            <person name="Atanasova L."/>
            <person name="Karlsson M."/>
            <person name="Huettel B."/>
            <person name="Barry K.W."/>
            <person name="Haridas S."/>
            <person name="Chen C."/>
            <person name="Bauer D."/>
            <person name="Andreopoulos W."/>
            <person name="Pangilinan J."/>
            <person name="LaButti K."/>
            <person name="Riley R."/>
            <person name="Lipzen A."/>
            <person name="Clum A."/>
            <person name="Drula E."/>
            <person name="Henrissat B."/>
            <person name="Kohler A."/>
            <person name="Grigoriev I.V."/>
            <person name="Martin F.M."/>
            <person name="Hacquard S."/>
        </authorList>
    </citation>
    <scope>NUCLEOTIDE SEQUENCE [LARGE SCALE GENOMIC DNA]</scope>
    <source>
        <strain evidence="3 4">MPI-SDFR-AT-0080</strain>
    </source>
</reference>
<dbReference type="InterPro" id="IPR046896">
    <property type="entry name" value="Cup1-like_N"/>
</dbReference>
<organism evidence="3 4">
    <name type="scientific">Macrophomina phaseolina</name>
    <dbReference type="NCBI Taxonomy" id="35725"/>
    <lineage>
        <taxon>Eukaryota</taxon>
        <taxon>Fungi</taxon>
        <taxon>Dikarya</taxon>
        <taxon>Ascomycota</taxon>
        <taxon>Pezizomycotina</taxon>
        <taxon>Dothideomycetes</taxon>
        <taxon>Dothideomycetes incertae sedis</taxon>
        <taxon>Botryosphaeriales</taxon>
        <taxon>Botryosphaeriaceae</taxon>
        <taxon>Macrophomina</taxon>
    </lineage>
</organism>
<dbReference type="InterPro" id="IPR008011">
    <property type="entry name" value="Complex1_LYR_dom"/>
</dbReference>
<keyword evidence="4" id="KW-1185">Reference proteome</keyword>
<name>A0ABQ8GFK8_9PEZI</name>
<accession>A0ABQ8GFK8</accession>
<evidence type="ECO:0000256" key="1">
    <source>
        <dbReference type="SAM" id="MobiDB-lite"/>
    </source>
</evidence>
<feature type="region of interest" description="Disordered" evidence="1">
    <location>
        <begin position="287"/>
        <end position="329"/>
    </location>
</feature>
<evidence type="ECO:0000313" key="4">
    <source>
        <dbReference type="Proteomes" id="UP000774617"/>
    </source>
</evidence>
<dbReference type="CDD" id="cd20273">
    <property type="entry name" value="Complex1_LYR_unchar"/>
    <property type="match status" value="1"/>
</dbReference>
<feature type="region of interest" description="Disordered" evidence="1">
    <location>
        <begin position="110"/>
        <end position="155"/>
    </location>
</feature>
<comment type="caution">
    <text evidence="3">The sequence shown here is derived from an EMBL/GenBank/DDBJ whole genome shotgun (WGS) entry which is preliminary data.</text>
</comment>
<dbReference type="Proteomes" id="UP000774617">
    <property type="component" value="Unassembled WGS sequence"/>
</dbReference>
<evidence type="ECO:0000313" key="3">
    <source>
        <dbReference type="EMBL" id="KAH7054424.1"/>
    </source>
</evidence>
<evidence type="ECO:0000259" key="2">
    <source>
        <dbReference type="Pfam" id="PF05347"/>
    </source>
</evidence>
<feature type="domain" description="Complex 1 LYR protein" evidence="2">
    <location>
        <begin position="17"/>
        <end position="75"/>
    </location>
</feature>